<evidence type="ECO:0008006" key="4">
    <source>
        <dbReference type="Google" id="ProtNLM"/>
    </source>
</evidence>
<reference evidence="2 3" key="1">
    <citation type="submission" date="2024-02" db="EMBL/GenBank/DDBJ databases">
        <title>Bacteria isolated from the canopy kelp, Nereocystis luetkeana.</title>
        <authorList>
            <person name="Pfister C.A."/>
            <person name="Younker I.T."/>
            <person name="Light S.H."/>
        </authorList>
    </citation>
    <scope>NUCLEOTIDE SEQUENCE [LARGE SCALE GENOMIC DNA]</scope>
    <source>
        <strain evidence="2 3">TI.4.07</strain>
    </source>
</reference>
<proteinExistence type="predicted"/>
<evidence type="ECO:0000256" key="1">
    <source>
        <dbReference type="SAM" id="MobiDB-lite"/>
    </source>
</evidence>
<protein>
    <recommendedName>
        <fullName evidence="4">TIGR02391 family protein</fullName>
    </recommendedName>
</protein>
<comment type="caution">
    <text evidence="2">The sequence shown here is derived from an EMBL/GenBank/DDBJ whole genome shotgun (WGS) entry which is preliminary data.</text>
</comment>
<evidence type="ECO:0000313" key="3">
    <source>
        <dbReference type="Proteomes" id="UP001379949"/>
    </source>
</evidence>
<keyword evidence="3" id="KW-1185">Reference proteome</keyword>
<sequence>MYIFEIIKPGTWLDCDDREWSWEIEGLLRSMEGQFYEANLALNMFLHTISRDRSNHSREQWEADSKRRSEIRREIESTLENPHDHNKWDEINLNTEIQFKREQWQLGHMPREFEHNQAFMHARAFLYALDSFDKFLKVLKSSLNIPQQITQIHEKLGTVFPDLRGVRNTSQHMEDRSRGLGAGRNPKPLKLKPVDNQMIKAEGGALVLNCLNGTKYGNTMADGHYGEVDVSPDSMAALREIFQEVLDAFAWKGSKSHLPSI</sequence>
<dbReference type="RefSeq" id="WP_341567084.1">
    <property type="nucleotide sequence ID" value="NZ_JBAKAR010000006.1"/>
</dbReference>
<dbReference type="Proteomes" id="UP001379949">
    <property type="component" value="Unassembled WGS sequence"/>
</dbReference>
<evidence type="ECO:0000313" key="2">
    <source>
        <dbReference type="EMBL" id="MEL0613297.1"/>
    </source>
</evidence>
<accession>A0ABU9G487</accession>
<feature type="region of interest" description="Disordered" evidence="1">
    <location>
        <begin position="169"/>
        <end position="189"/>
    </location>
</feature>
<name>A0ABU9G487_9GAMM</name>
<gene>
    <name evidence="2" type="ORF">V6242_09065</name>
</gene>
<organism evidence="2 3">
    <name type="scientific">Marinomonas arenicola</name>
    <dbReference type="NCBI Taxonomy" id="569601"/>
    <lineage>
        <taxon>Bacteria</taxon>
        <taxon>Pseudomonadati</taxon>
        <taxon>Pseudomonadota</taxon>
        <taxon>Gammaproteobacteria</taxon>
        <taxon>Oceanospirillales</taxon>
        <taxon>Oceanospirillaceae</taxon>
        <taxon>Marinomonas</taxon>
    </lineage>
</organism>
<dbReference type="EMBL" id="JBAKAR010000006">
    <property type="protein sequence ID" value="MEL0613297.1"/>
    <property type="molecule type" value="Genomic_DNA"/>
</dbReference>